<evidence type="ECO:0000313" key="1">
    <source>
        <dbReference type="EMBL" id="KKM94535.1"/>
    </source>
</evidence>
<comment type="caution">
    <text evidence="1">The sequence shown here is derived from an EMBL/GenBank/DDBJ whole genome shotgun (WGS) entry which is preliminary data.</text>
</comment>
<protein>
    <recommendedName>
        <fullName evidence="2">Terminase</fullName>
    </recommendedName>
</protein>
<sequence length="582" mass="66061">MPEFEFTEEQSRLFFGTEPEDTIDWIETLLTIDSEQGRIVDFNLYPQQKTMIRNATGRDITIKGRQTRASSVIIAKNLRRMTTETGLKCLVMTHTDQVTATFRERIRHHFRDLKRAGFPFTLEPNNDNELGIKETESYYMFGSGNEQSAGRAYSAHIAHLSEFAHWPQENAHSLLGGISPAVPGSPHGWFDIESTPNGAEGQFYDEIMDSQLYNKDSRWSTHFYPWWLEPRYRAGTLPSCDLMLTQEKWEEALTQFKPDPEEERLMAEQGLDVGQILWRRVTKNEQDKTDAPFLQEYPESIEGCFLTAGGSYFASPDGINHLEQYRGAIRPTVEVKDSLPFRGGQVSFFGPNLHIWQLPQPGQPYVIWVDNAGGGLDSESDFSAIGVMNVSSAPHWVARVNIKVSPGELAPLVVALATYYNEALVGGERDHYGETCLRGIQEIGYSNLWYYMDPKKTISMRSGPVEAWGHPNQTRVELLDSLRQHVFEHTVDIADPLLIQQMGSFTWQKEKMRRTMKAKAEGKKKDDLVIVAAGCCYIAGEARARYNAKQSRNRDDVVVVGKYGLVISKEKPAPYNSAPWLR</sequence>
<dbReference type="Gene3D" id="3.30.420.240">
    <property type="match status" value="1"/>
</dbReference>
<dbReference type="InterPro" id="IPR027417">
    <property type="entry name" value="P-loop_NTPase"/>
</dbReference>
<dbReference type="AlphaFoldDB" id="A0A0F9P0B6"/>
<gene>
    <name evidence="1" type="ORF">LCGC14_1197310</name>
</gene>
<proteinExistence type="predicted"/>
<dbReference type="EMBL" id="LAZR01006125">
    <property type="protein sequence ID" value="KKM94535.1"/>
    <property type="molecule type" value="Genomic_DNA"/>
</dbReference>
<accession>A0A0F9P0B6</accession>
<organism evidence="1">
    <name type="scientific">marine sediment metagenome</name>
    <dbReference type="NCBI Taxonomy" id="412755"/>
    <lineage>
        <taxon>unclassified sequences</taxon>
        <taxon>metagenomes</taxon>
        <taxon>ecological metagenomes</taxon>
    </lineage>
</organism>
<evidence type="ECO:0008006" key="2">
    <source>
        <dbReference type="Google" id="ProtNLM"/>
    </source>
</evidence>
<dbReference type="Gene3D" id="3.40.50.300">
    <property type="entry name" value="P-loop containing nucleotide triphosphate hydrolases"/>
    <property type="match status" value="1"/>
</dbReference>
<reference evidence="1" key="1">
    <citation type="journal article" date="2015" name="Nature">
        <title>Complex archaea that bridge the gap between prokaryotes and eukaryotes.</title>
        <authorList>
            <person name="Spang A."/>
            <person name="Saw J.H."/>
            <person name="Jorgensen S.L."/>
            <person name="Zaremba-Niedzwiedzka K."/>
            <person name="Martijn J."/>
            <person name="Lind A.E."/>
            <person name="van Eijk R."/>
            <person name="Schleper C."/>
            <person name="Guy L."/>
            <person name="Ettema T.J."/>
        </authorList>
    </citation>
    <scope>NUCLEOTIDE SEQUENCE</scope>
</reference>
<name>A0A0F9P0B6_9ZZZZ</name>